<evidence type="ECO:0000259" key="5">
    <source>
        <dbReference type="Pfam" id="PF00884"/>
    </source>
</evidence>
<gene>
    <name evidence="6" type="ORF">DM01DRAFT_1290578</name>
</gene>
<keyword evidence="7" id="KW-1185">Reference proteome</keyword>
<feature type="modified residue" description="3-oxoalanine (Cys)" evidence="3">
    <location>
        <position position="70"/>
    </location>
</feature>
<keyword evidence="2" id="KW-0378">Hydrolase</keyword>
<reference evidence="6 7" key="1">
    <citation type="submission" date="2016-07" db="EMBL/GenBank/DDBJ databases">
        <title>Pervasive Adenine N6-methylation of Active Genes in Fungi.</title>
        <authorList>
            <consortium name="DOE Joint Genome Institute"/>
            <person name="Mondo S.J."/>
            <person name="Dannebaum R.O."/>
            <person name="Kuo R.C."/>
            <person name="Labutti K."/>
            <person name="Haridas S."/>
            <person name="Kuo A."/>
            <person name="Salamov A."/>
            <person name="Ahrendt S.R."/>
            <person name="Lipzen A."/>
            <person name="Sullivan W."/>
            <person name="Andreopoulos W.B."/>
            <person name="Clum A."/>
            <person name="Lindquist E."/>
            <person name="Daum C."/>
            <person name="Ramamoorthy G.K."/>
            <person name="Gryganskyi A."/>
            <person name="Culley D."/>
            <person name="Magnuson J.K."/>
            <person name="James T.Y."/>
            <person name="O'Malley M.A."/>
            <person name="Stajich J.E."/>
            <person name="Spatafora J.W."/>
            <person name="Visel A."/>
            <person name="Grigoriev I.V."/>
        </authorList>
    </citation>
    <scope>NUCLEOTIDE SEQUENCE [LARGE SCALE GENOMIC DNA]</scope>
    <source>
        <strain evidence="6 7">NRRL 3301</strain>
    </source>
</reference>
<dbReference type="SUPFAM" id="SSF53649">
    <property type="entry name" value="Alkaline phosphatase-like"/>
    <property type="match status" value="1"/>
</dbReference>
<dbReference type="Pfam" id="PF00884">
    <property type="entry name" value="Sulfatase"/>
    <property type="match status" value="1"/>
</dbReference>
<keyword evidence="4" id="KW-0732">Signal</keyword>
<dbReference type="GO" id="GO:0008449">
    <property type="term" value="F:N-acetylglucosamine-6-sulfatase activity"/>
    <property type="evidence" value="ECO:0007669"/>
    <property type="project" value="TreeGrafter"/>
</dbReference>
<dbReference type="STRING" id="101127.A0A1X2GC31"/>
<evidence type="ECO:0000313" key="6">
    <source>
        <dbReference type="EMBL" id="ORX50234.1"/>
    </source>
</evidence>
<dbReference type="Gene3D" id="3.40.720.10">
    <property type="entry name" value="Alkaline Phosphatase, subunit A"/>
    <property type="match status" value="1"/>
</dbReference>
<feature type="chain" id="PRO_5013027334" description="Arylsulfatase" evidence="4">
    <location>
        <begin position="22"/>
        <end position="652"/>
    </location>
</feature>
<accession>A0A1X2GC31</accession>
<dbReference type="InterPro" id="IPR000917">
    <property type="entry name" value="Sulfatase_N"/>
</dbReference>
<feature type="signal peptide" evidence="4">
    <location>
        <begin position="1"/>
        <end position="21"/>
    </location>
</feature>
<comment type="similarity">
    <text evidence="1 2">Belongs to the sulfatase family.</text>
</comment>
<evidence type="ECO:0000313" key="7">
    <source>
        <dbReference type="Proteomes" id="UP000242146"/>
    </source>
</evidence>
<dbReference type="GO" id="GO:0005539">
    <property type="term" value="F:glycosaminoglycan binding"/>
    <property type="evidence" value="ECO:0007669"/>
    <property type="project" value="TreeGrafter"/>
</dbReference>
<dbReference type="CDD" id="cd16147">
    <property type="entry name" value="G6S"/>
    <property type="match status" value="1"/>
</dbReference>
<dbReference type="InterPro" id="IPR012083">
    <property type="entry name" value="Arylsulfatase"/>
</dbReference>
<dbReference type="Proteomes" id="UP000242146">
    <property type="component" value="Unassembled WGS sequence"/>
</dbReference>
<dbReference type="GO" id="GO:0018958">
    <property type="term" value="P:phenol-containing compound metabolic process"/>
    <property type="evidence" value="ECO:0007669"/>
    <property type="project" value="InterPro"/>
</dbReference>
<comment type="caution">
    <text evidence="6">The sequence shown here is derived from an EMBL/GenBank/DDBJ whole genome shotgun (WGS) entry which is preliminary data.</text>
</comment>
<feature type="domain" description="Sulfatase N-terminal" evidence="5">
    <location>
        <begin position="26"/>
        <end position="372"/>
    </location>
</feature>
<dbReference type="OrthoDB" id="103349at2759"/>
<proteinExistence type="inferred from homology"/>
<dbReference type="AlphaFoldDB" id="A0A1X2GC31"/>
<protein>
    <recommendedName>
        <fullName evidence="2">Arylsulfatase</fullName>
        <shortName evidence="2">AS</shortName>
        <ecNumber evidence="2">3.1.6.1</ecNumber>
    </recommendedName>
    <alternativeName>
        <fullName evidence="2">Aryl-sulfate sulphohydrolase</fullName>
    </alternativeName>
</protein>
<evidence type="ECO:0000256" key="4">
    <source>
        <dbReference type="SAM" id="SignalP"/>
    </source>
</evidence>
<dbReference type="EC" id="3.1.6.1" evidence="2"/>
<dbReference type="PANTHER" id="PTHR43108:SF8">
    <property type="entry name" value="SD21168P"/>
    <property type="match status" value="1"/>
</dbReference>
<dbReference type="EMBL" id="MCGT01000024">
    <property type="protein sequence ID" value="ORX50234.1"/>
    <property type="molecule type" value="Genomic_DNA"/>
</dbReference>
<evidence type="ECO:0000256" key="3">
    <source>
        <dbReference type="PIRSR" id="PIRSR000972-50"/>
    </source>
</evidence>
<evidence type="ECO:0000256" key="1">
    <source>
        <dbReference type="ARBA" id="ARBA00008779"/>
    </source>
</evidence>
<comment type="catalytic activity">
    <reaction evidence="2">
        <text>an aryl sulfate + H2O = a phenol + sulfate + H(+)</text>
        <dbReference type="Rhea" id="RHEA:17261"/>
        <dbReference type="ChEBI" id="CHEBI:15377"/>
        <dbReference type="ChEBI" id="CHEBI:15378"/>
        <dbReference type="ChEBI" id="CHEBI:16189"/>
        <dbReference type="ChEBI" id="CHEBI:33853"/>
        <dbReference type="ChEBI" id="CHEBI:140317"/>
        <dbReference type="EC" id="3.1.6.1"/>
    </reaction>
</comment>
<organism evidence="6 7">
    <name type="scientific">Hesseltinella vesiculosa</name>
    <dbReference type="NCBI Taxonomy" id="101127"/>
    <lineage>
        <taxon>Eukaryota</taxon>
        <taxon>Fungi</taxon>
        <taxon>Fungi incertae sedis</taxon>
        <taxon>Mucoromycota</taxon>
        <taxon>Mucoromycotina</taxon>
        <taxon>Mucoromycetes</taxon>
        <taxon>Mucorales</taxon>
        <taxon>Cunninghamellaceae</taxon>
        <taxon>Hesseltinella</taxon>
    </lineage>
</organism>
<comment type="PTM">
    <text evidence="3">The conversion to 3-oxoalanine (also known as C-formylglycine, FGly), of a serine or cysteine residue in prokaryotes and of a cysteine residue in eukaryotes, is critical for catalytic activity.</text>
</comment>
<name>A0A1X2GC31_9FUNG</name>
<sequence length="652" mass="73426">MRLSILGTAAYLLLQAWQAQAAEDKPNILFIFTDDQDALLNSIDYMPNVQKYLVQQGTVFRNHYVTTAVCCPSRVSLLRSQYAHNTNITHVSAPHGGYDRYNQLGLGEETLPVWMQRAGYYTHYIGKLMNGYTVNNYNAPKPQGFDYQDQLVDPFTYVYTKTVFSTNGEKPVHYKNTYQTDVVHAKAVQALKRQQHSDKPFFLWVAPMSPHSNFAFDGTNGIVSTPPIPAARHAHLFKDVKIPRTPNFNPGFQTKTASFWKQLNRANASVVKEFDETYRDRLRALQAVDEMVGSLFKELDRQGKLDNTIVIYTSDNGYHIGQHRAYPGKCGSNEEDIKVPFIVRGPGIGKGKVSDALGGHHDIGPTLLALAKASDKIPSWVDGGVLPLTKHLARHPKPASKESFAVEFWMEAPFADIDGPTFTGKDTNTYKTIRIISRGHNYKYTVWCTGEHEFFDLANDPYELFNVYNSFKETNLVNRLNALLVVLKTCRSSSCRDPWAALHPGDISVQSLSDALDARFDGYYEQFRDVAFKECLTYYDEANELPSFGQHFQANATSKPSMMNDYVSPPLLQRSLQKKSQGQQDAGGSLSQEFSNEQVSAFLNLVPEPESPVGQQLLTPEELDRLAEPIPQELIDQGVDWINFGFYSKFGN</sequence>
<dbReference type="InterPro" id="IPR017850">
    <property type="entry name" value="Alkaline_phosphatase_core_sf"/>
</dbReference>
<dbReference type="GO" id="GO:0004065">
    <property type="term" value="F:arylsulfatase activity"/>
    <property type="evidence" value="ECO:0007669"/>
    <property type="project" value="UniProtKB-UniRule"/>
</dbReference>
<evidence type="ECO:0000256" key="2">
    <source>
        <dbReference type="PIRNR" id="PIRNR000972"/>
    </source>
</evidence>
<dbReference type="PANTHER" id="PTHR43108">
    <property type="entry name" value="N-ACETYLGLUCOSAMINE-6-SULFATASE FAMILY MEMBER"/>
    <property type="match status" value="1"/>
</dbReference>
<dbReference type="PIRSF" id="PIRSF000972">
    <property type="entry name" value="Arylsulf_plant"/>
    <property type="match status" value="1"/>
</dbReference>